<gene>
    <name evidence="2" type="ORF">A8950_3262</name>
</gene>
<organism evidence="2 3">
    <name type="scientific">Dongia mobilis</name>
    <dbReference type="NCBI Taxonomy" id="578943"/>
    <lineage>
        <taxon>Bacteria</taxon>
        <taxon>Pseudomonadati</taxon>
        <taxon>Pseudomonadota</taxon>
        <taxon>Alphaproteobacteria</taxon>
        <taxon>Rhodospirillales</taxon>
        <taxon>Dongiaceae</taxon>
        <taxon>Dongia</taxon>
    </lineage>
</organism>
<accession>A0A4R6WKN9</accession>
<feature type="transmembrane region" description="Helical" evidence="1">
    <location>
        <begin position="20"/>
        <end position="39"/>
    </location>
</feature>
<proteinExistence type="predicted"/>
<feature type="transmembrane region" description="Helical" evidence="1">
    <location>
        <begin position="72"/>
        <end position="96"/>
    </location>
</feature>
<sequence>MSRVSTAVRKQVEAALKPGALGYLGAAVLYFTLYWPVIVRRFGDGASVLVAAMALTVLVWHVAAAGRGNRALFLWAGLAPMAGASLGYMTISLLFLARHGQFVGGHGIGQWLPNVLLMAGFSARAWILSFLLVVWATILYVARTER</sequence>
<feature type="transmembrane region" description="Helical" evidence="1">
    <location>
        <begin position="116"/>
        <end position="142"/>
    </location>
</feature>
<keyword evidence="1" id="KW-0812">Transmembrane</keyword>
<keyword evidence="1" id="KW-1133">Transmembrane helix</keyword>
<name>A0A4R6WKN9_9PROT</name>
<dbReference type="EMBL" id="SNYW01000012">
    <property type="protein sequence ID" value="TDQ78801.1"/>
    <property type="molecule type" value="Genomic_DNA"/>
</dbReference>
<dbReference type="Proteomes" id="UP000295783">
    <property type="component" value="Unassembled WGS sequence"/>
</dbReference>
<dbReference type="AlphaFoldDB" id="A0A4R6WKN9"/>
<evidence type="ECO:0000313" key="3">
    <source>
        <dbReference type="Proteomes" id="UP000295783"/>
    </source>
</evidence>
<evidence type="ECO:0000256" key="1">
    <source>
        <dbReference type="SAM" id="Phobius"/>
    </source>
</evidence>
<keyword evidence="1" id="KW-0472">Membrane</keyword>
<keyword evidence="3" id="KW-1185">Reference proteome</keyword>
<reference evidence="2 3" key="1">
    <citation type="submission" date="2019-03" db="EMBL/GenBank/DDBJ databases">
        <title>Genomic Encyclopedia of Type Strains, Phase III (KMG-III): the genomes of soil and plant-associated and newly described type strains.</title>
        <authorList>
            <person name="Whitman W."/>
        </authorList>
    </citation>
    <scope>NUCLEOTIDE SEQUENCE [LARGE SCALE GENOMIC DNA]</scope>
    <source>
        <strain evidence="2 3">CGMCC 1.7660</strain>
    </source>
</reference>
<feature type="transmembrane region" description="Helical" evidence="1">
    <location>
        <begin position="45"/>
        <end position="65"/>
    </location>
</feature>
<comment type="caution">
    <text evidence="2">The sequence shown here is derived from an EMBL/GenBank/DDBJ whole genome shotgun (WGS) entry which is preliminary data.</text>
</comment>
<evidence type="ECO:0000313" key="2">
    <source>
        <dbReference type="EMBL" id="TDQ78801.1"/>
    </source>
</evidence>
<protein>
    <submittedName>
        <fullName evidence="2">Uncharacterized protein</fullName>
    </submittedName>
</protein>